<dbReference type="CDD" id="cd13624">
    <property type="entry name" value="PBP2_Arg_Lys_His"/>
    <property type="match status" value="1"/>
</dbReference>
<dbReference type="GO" id="GO:0016020">
    <property type="term" value="C:membrane"/>
    <property type="evidence" value="ECO:0007669"/>
    <property type="project" value="InterPro"/>
</dbReference>
<evidence type="ECO:0000256" key="1">
    <source>
        <dbReference type="ARBA" id="ARBA00004196"/>
    </source>
</evidence>
<dbReference type="Proteomes" id="UP000780768">
    <property type="component" value="Unassembled WGS sequence"/>
</dbReference>
<dbReference type="Gene3D" id="3.40.190.10">
    <property type="entry name" value="Periplasmic binding protein-like II"/>
    <property type="match status" value="2"/>
</dbReference>
<dbReference type="InterPro" id="IPR018313">
    <property type="entry name" value="SBP_3_CS"/>
</dbReference>
<evidence type="ECO:0000313" key="8">
    <source>
        <dbReference type="EMBL" id="HJF84682.1"/>
    </source>
</evidence>
<dbReference type="PROSITE" id="PS01039">
    <property type="entry name" value="SBP_BACTERIAL_3"/>
    <property type="match status" value="1"/>
</dbReference>
<dbReference type="AlphaFoldDB" id="A0A921HLN5"/>
<organism evidence="8 9">
    <name type="scientific">Megamonas hypermegale</name>
    <dbReference type="NCBI Taxonomy" id="158847"/>
    <lineage>
        <taxon>Bacteria</taxon>
        <taxon>Bacillati</taxon>
        <taxon>Bacillota</taxon>
        <taxon>Negativicutes</taxon>
        <taxon>Selenomonadales</taxon>
        <taxon>Selenomonadaceae</taxon>
        <taxon>Megamonas</taxon>
    </lineage>
</organism>
<proteinExistence type="inferred from homology"/>
<evidence type="ECO:0000313" key="9">
    <source>
        <dbReference type="Proteomes" id="UP000780768"/>
    </source>
</evidence>
<evidence type="ECO:0000256" key="5">
    <source>
        <dbReference type="SAM" id="SignalP"/>
    </source>
</evidence>
<dbReference type="PANTHER" id="PTHR35936">
    <property type="entry name" value="MEMBRANE-BOUND LYTIC MUREIN TRANSGLYCOSYLASE F"/>
    <property type="match status" value="1"/>
</dbReference>
<reference evidence="8" key="1">
    <citation type="journal article" date="2021" name="PeerJ">
        <title>Extensive microbial diversity within the chicken gut microbiome revealed by metagenomics and culture.</title>
        <authorList>
            <person name="Gilroy R."/>
            <person name="Ravi A."/>
            <person name="Getino M."/>
            <person name="Pursley I."/>
            <person name="Horton D.L."/>
            <person name="Alikhan N.F."/>
            <person name="Baker D."/>
            <person name="Gharbi K."/>
            <person name="Hall N."/>
            <person name="Watson M."/>
            <person name="Adriaenssens E.M."/>
            <person name="Foster-Nyarko E."/>
            <person name="Jarju S."/>
            <person name="Secka A."/>
            <person name="Antonio M."/>
            <person name="Oren A."/>
            <person name="Chaudhuri R.R."/>
            <person name="La Ragione R."/>
            <person name="Hildebrand F."/>
            <person name="Pallen M.J."/>
        </authorList>
    </citation>
    <scope>NUCLEOTIDE SEQUENCE</scope>
    <source>
        <strain evidence="8">7318</strain>
    </source>
</reference>
<evidence type="ECO:0000256" key="3">
    <source>
        <dbReference type="ARBA" id="ARBA00022729"/>
    </source>
</evidence>
<dbReference type="Pfam" id="PF00497">
    <property type="entry name" value="SBP_bac_3"/>
    <property type="match status" value="1"/>
</dbReference>
<dbReference type="GO" id="GO:0015276">
    <property type="term" value="F:ligand-gated monoatomic ion channel activity"/>
    <property type="evidence" value="ECO:0007669"/>
    <property type="project" value="InterPro"/>
</dbReference>
<comment type="similarity">
    <text evidence="2 4">Belongs to the bacterial solute-binding protein 3 family.</text>
</comment>
<feature type="domain" description="Ionotropic glutamate receptor C-terminal" evidence="7">
    <location>
        <begin position="38"/>
        <end position="259"/>
    </location>
</feature>
<accession>A0A921HLN5</accession>
<evidence type="ECO:0000256" key="4">
    <source>
        <dbReference type="RuleBase" id="RU003744"/>
    </source>
</evidence>
<dbReference type="PROSITE" id="PS51257">
    <property type="entry name" value="PROKAR_LIPOPROTEIN"/>
    <property type="match status" value="1"/>
</dbReference>
<evidence type="ECO:0000259" key="7">
    <source>
        <dbReference type="SMART" id="SM00079"/>
    </source>
</evidence>
<comment type="subcellular location">
    <subcellularLocation>
        <location evidence="1">Cell envelope</location>
    </subcellularLocation>
</comment>
<gene>
    <name evidence="8" type="ORF">K8V65_03340</name>
</gene>
<dbReference type="EMBL" id="DYVR01000088">
    <property type="protein sequence ID" value="HJF84682.1"/>
    <property type="molecule type" value="Genomic_DNA"/>
</dbReference>
<dbReference type="RefSeq" id="WP_289547297.1">
    <property type="nucleotide sequence ID" value="NZ_CAKMHU010000001.1"/>
</dbReference>
<sequence length="263" mass="28770">MSKKLLMLCALCVFAVSALFAGCGGQEQAKGSEDGEKVLRVGVNADFAPFEFQDENGSSEYQGFDMDLIRAVAKEMGYTADIQNINFDGLIPAMESGNIDIIASGMTINDTRKQQVDFSDPYYTSGLTIVVPVDNQDIKGFADLKGKRIAVQIGTTSMAEAQKIEGAEVKALNSSADTFMELKAGNVDAVINDLPVNDYFIKKTGATDVKRLEERLTSEEYGFAMKKGNTELVQKVNDALKTLKENGEYDKIYEKWFGTKPGK</sequence>
<dbReference type="GO" id="GO:0030313">
    <property type="term" value="C:cell envelope"/>
    <property type="evidence" value="ECO:0007669"/>
    <property type="project" value="UniProtKB-SubCell"/>
</dbReference>
<dbReference type="SMART" id="SM00079">
    <property type="entry name" value="PBPe"/>
    <property type="match status" value="1"/>
</dbReference>
<protein>
    <submittedName>
        <fullName evidence="8">Basic amino acid ABC transporter substrate-binding protein</fullName>
    </submittedName>
</protein>
<dbReference type="PANTHER" id="PTHR35936:SF38">
    <property type="entry name" value="GLUTAMINE-BINDING PERIPLASMIC PROTEIN"/>
    <property type="match status" value="1"/>
</dbReference>
<dbReference type="InterPro" id="IPR001320">
    <property type="entry name" value="Iontro_rcpt_C"/>
</dbReference>
<dbReference type="InterPro" id="IPR001638">
    <property type="entry name" value="Solute-binding_3/MltF_N"/>
</dbReference>
<reference evidence="8" key="2">
    <citation type="submission" date="2021-09" db="EMBL/GenBank/DDBJ databases">
        <authorList>
            <person name="Gilroy R."/>
        </authorList>
    </citation>
    <scope>NUCLEOTIDE SEQUENCE</scope>
    <source>
        <strain evidence="8">7318</strain>
    </source>
</reference>
<feature type="domain" description="Solute-binding protein family 3/N-terminal" evidence="6">
    <location>
        <begin position="38"/>
        <end position="260"/>
    </location>
</feature>
<dbReference type="SUPFAM" id="SSF53850">
    <property type="entry name" value="Periplasmic binding protein-like II"/>
    <property type="match status" value="1"/>
</dbReference>
<comment type="caution">
    <text evidence="8">The sequence shown here is derived from an EMBL/GenBank/DDBJ whole genome shotgun (WGS) entry which is preliminary data.</text>
</comment>
<evidence type="ECO:0000256" key="2">
    <source>
        <dbReference type="ARBA" id="ARBA00010333"/>
    </source>
</evidence>
<feature type="signal peptide" evidence="5">
    <location>
        <begin position="1"/>
        <end position="21"/>
    </location>
</feature>
<name>A0A921HLN5_9FIRM</name>
<evidence type="ECO:0000259" key="6">
    <source>
        <dbReference type="SMART" id="SM00062"/>
    </source>
</evidence>
<feature type="chain" id="PRO_5038875729" evidence="5">
    <location>
        <begin position="22"/>
        <end position="263"/>
    </location>
</feature>
<keyword evidence="3 5" id="KW-0732">Signal</keyword>
<dbReference type="SMART" id="SM00062">
    <property type="entry name" value="PBPb"/>
    <property type="match status" value="1"/>
</dbReference>